<dbReference type="Gene3D" id="3.30.310.10">
    <property type="entry name" value="TATA-Binding Protein"/>
    <property type="match status" value="1"/>
</dbReference>
<dbReference type="GO" id="GO:0005793">
    <property type="term" value="C:endoplasmic reticulum-Golgi intermediate compartment"/>
    <property type="evidence" value="ECO:0007669"/>
    <property type="project" value="TreeGrafter"/>
</dbReference>
<dbReference type="PANTHER" id="PTHR10261:SF4">
    <property type="entry name" value="COATOMER SUBUNIT GAMMA-2"/>
    <property type="match status" value="1"/>
</dbReference>
<sequence length="122" mass="13360">LEDLEITLEDHIQKVLKPNFGAAWDEVGNAHEKEETFALSSTKTLEEAVANIIKFLGMQPCERTDKVPENKNSHVLYLSGVYRGGHDVLVRAKLALADGVTMQVTVRSTDETPADVILATVG</sequence>
<dbReference type="Pfam" id="PF16381">
    <property type="entry name" value="Coatomer_g_Cpla"/>
    <property type="match status" value="1"/>
</dbReference>
<reference evidence="2" key="1">
    <citation type="submission" date="2017-08" db="EMBL/GenBank/DDBJ databases">
        <title>Assembly of the North American Bullfrog Genome.</title>
        <authorList>
            <person name="Warren R.L."/>
            <person name="Vandervalk B.P."/>
            <person name="Kucuk E."/>
            <person name="Birol I."/>
            <person name="Helbing C."/>
            <person name="Pandoh P."/>
            <person name="Behsaz B."/>
            <person name="Mohamadi H."/>
            <person name="Chu J."/>
            <person name="Jackman S."/>
            <person name="Hammond S.A."/>
            <person name="Veldhoen N."/>
            <person name="Kirk H."/>
            <person name="Zhao Y."/>
            <person name="Coope R."/>
            <person name="Pleasance S."/>
            <person name="Moore R."/>
            <person name="Holt R."/>
        </authorList>
    </citation>
    <scope>NUCLEOTIDE SEQUENCE</scope>
    <source>
        <strain evidence="2">Bruno</strain>
        <tissue evidence="2">Liver</tissue>
    </source>
</reference>
<dbReference type="GO" id="GO:0006886">
    <property type="term" value="P:intracellular protein transport"/>
    <property type="evidence" value="ECO:0007669"/>
    <property type="project" value="InterPro"/>
</dbReference>
<dbReference type="FunFam" id="3.30.310.10:FF:000006">
    <property type="entry name" value="Coatomer subunit gamma"/>
    <property type="match status" value="1"/>
</dbReference>
<evidence type="ECO:0000259" key="1">
    <source>
        <dbReference type="Pfam" id="PF16381"/>
    </source>
</evidence>
<accession>A0A2G9RJT3</accession>
<dbReference type="GO" id="GO:0006888">
    <property type="term" value="P:endoplasmic reticulum to Golgi vesicle-mediated transport"/>
    <property type="evidence" value="ECO:0007669"/>
    <property type="project" value="TreeGrafter"/>
</dbReference>
<organism evidence="2">
    <name type="scientific">Aquarana catesbeiana</name>
    <name type="common">American bullfrog</name>
    <name type="synonym">Rana catesbeiana</name>
    <dbReference type="NCBI Taxonomy" id="8400"/>
    <lineage>
        <taxon>Eukaryota</taxon>
        <taxon>Metazoa</taxon>
        <taxon>Chordata</taxon>
        <taxon>Craniata</taxon>
        <taxon>Vertebrata</taxon>
        <taxon>Euteleostomi</taxon>
        <taxon>Amphibia</taxon>
        <taxon>Batrachia</taxon>
        <taxon>Anura</taxon>
        <taxon>Neobatrachia</taxon>
        <taxon>Ranoidea</taxon>
        <taxon>Ranidae</taxon>
        <taxon>Aquarana</taxon>
    </lineage>
</organism>
<dbReference type="InterPro" id="IPR009028">
    <property type="entry name" value="Coatomer/calthrin_app_sub_C"/>
</dbReference>
<dbReference type="AlphaFoldDB" id="A0A2G9RJT3"/>
<protein>
    <recommendedName>
        <fullName evidence="1">Coatomer subunit gamma C-terminal domain-containing protein</fullName>
    </recommendedName>
</protein>
<dbReference type="GO" id="GO:0072384">
    <property type="term" value="P:organelle transport along microtubule"/>
    <property type="evidence" value="ECO:0007669"/>
    <property type="project" value="TreeGrafter"/>
</dbReference>
<feature type="non-terminal residue" evidence="2">
    <location>
        <position position="1"/>
    </location>
</feature>
<dbReference type="SUPFAM" id="SSF55711">
    <property type="entry name" value="Subdomain of clathrin and coatomer appendage domain"/>
    <property type="match status" value="1"/>
</dbReference>
<proteinExistence type="predicted"/>
<dbReference type="OrthoDB" id="1074925at2759"/>
<feature type="domain" description="Coatomer subunit gamma C-terminal" evidence="1">
    <location>
        <begin position="9"/>
        <end position="121"/>
    </location>
</feature>
<dbReference type="GO" id="GO:0005783">
    <property type="term" value="C:endoplasmic reticulum"/>
    <property type="evidence" value="ECO:0007669"/>
    <property type="project" value="TreeGrafter"/>
</dbReference>
<dbReference type="GO" id="GO:0006891">
    <property type="term" value="P:intra-Golgi vesicle-mediated transport"/>
    <property type="evidence" value="ECO:0007669"/>
    <property type="project" value="TreeGrafter"/>
</dbReference>
<name>A0A2G9RJT3_AQUCT</name>
<dbReference type="InterPro" id="IPR032154">
    <property type="entry name" value="Coatomer_g_Cpla"/>
</dbReference>
<dbReference type="InterPro" id="IPR012295">
    <property type="entry name" value="TBP_dom_sf"/>
</dbReference>
<dbReference type="InterPro" id="IPR017106">
    <property type="entry name" value="Coatomer_gsu"/>
</dbReference>
<dbReference type="EMBL" id="KV938057">
    <property type="protein sequence ID" value="PIO28176.1"/>
    <property type="molecule type" value="Genomic_DNA"/>
</dbReference>
<dbReference type="PANTHER" id="PTHR10261">
    <property type="entry name" value="COATOMER SUBUNIT GAMMA"/>
    <property type="match status" value="1"/>
</dbReference>
<dbReference type="GO" id="GO:0009306">
    <property type="term" value="P:protein secretion"/>
    <property type="evidence" value="ECO:0007669"/>
    <property type="project" value="TreeGrafter"/>
</dbReference>
<evidence type="ECO:0000313" key="2">
    <source>
        <dbReference type="EMBL" id="PIO28176.1"/>
    </source>
</evidence>
<dbReference type="GO" id="GO:0000139">
    <property type="term" value="C:Golgi membrane"/>
    <property type="evidence" value="ECO:0007669"/>
    <property type="project" value="TreeGrafter"/>
</dbReference>
<dbReference type="GO" id="GO:0030126">
    <property type="term" value="C:COPI vesicle coat"/>
    <property type="evidence" value="ECO:0007669"/>
    <property type="project" value="TreeGrafter"/>
</dbReference>
<gene>
    <name evidence="2" type="ORF">AB205_0148400</name>
</gene>